<evidence type="ECO:0000259" key="1">
    <source>
        <dbReference type="PROSITE" id="PS50943"/>
    </source>
</evidence>
<dbReference type="EMBL" id="CP054475">
    <property type="protein sequence ID" value="UXD88956.1"/>
    <property type="molecule type" value="Genomic_DNA"/>
</dbReference>
<accession>A0ABY6AD36</accession>
<evidence type="ECO:0000313" key="2">
    <source>
        <dbReference type="EMBL" id="UXD88956.1"/>
    </source>
</evidence>
<sequence>MIKTISSPRYARLIGWLIANRQAKGLSIRALAELLSVTTTAVHRIESLERRLDVFEYVQFCAALEIDPLEGIRLLR</sequence>
<dbReference type="Pfam" id="PF13560">
    <property type="entry name" value="HTH_31"/>
    <property type="match status" value="1"/>
</dbReference>
<dbReference type="InterPro" id="IPR001387">
    <property type="entry name" value="Cro/C1-type_HTH"/>
</dbReference>
<dbReference type="RefSeq" id="WP_260997637.1">
    <property type="nucleotide sequence ID" value="NZ_CP054475.1"/>
</dbReference>
<dbReference type="Proteomes" id="UP001065322">
    <property type="component" value="Chromosome"/>
</dbReference>
<gene>
    <name evidence="2" type="ORF">HUF19_16575</name>
</gene>
<name>A0ABY6AD36_9GAMM</name>
<dbReference type="PROSITE" id="PS50943">
    <property type="entry name" value="HTH_CROC1"/>
    <property type="match status" value="1"/>
</dbReference>
<dbReference type="Gene3D" id="1.10.260.40">
    <property type="entry name" value="lambda repressor-like DNA-binding domains"/>
    <property type="match status" value="1"/>
</dbReference>
<reference evidence="3" key="1">
    <citation type="submission" date="2020-06" db="EMBL/GenBank/DDBJ databases">
        <title>Thalassolituus marinus alknpb1M-1, a hydrocarbon-degrading bacterium isolated from the deep-sea overlying water using an in-situ strategy from the South China Sea basin.</title>
        <authorList>
            <person name="Dong C."/>
            <person name="Chen Y."/>
            <person name="Shao Z."/>
        </authorList>
    </citation>
    <scope>NUCLEOTIDE SEQUENCE [LARGE SCALE GENOMIC DNA]</scope>
    <source>
        <strain evidence="3">alknpb1M-1</strain>
    </source>
</reference>
<evidence type="ECO:0000313" key="3">
    <source>
        <dbReference type="Proteomes" id="UP001065322"/>
    </source>
</evidence>
<protein>
    <submittedName>
        <fullName evidence="2">Helix-turn-helix transcriptional regulator</fullName>
    </submittedName>
</protein>
<proteinExistence type="predicted"/>
<organism evidence="2 3">
    <name type="scientific">Thalassolituus hydrocarboniclasticus</name>
    <dbReference type="NCBI Taxonomy" id="2742796"/>
    <lineage>
        <taxon>Bacteria</taxon>
        <taxon>Pseudomonadati</taxon>
        <taxon>Pseudomonadota</taxon>
        <taxon>Gammaproteobacteria</taxon>
        <taxon>Oceanospirillales</taxon>
        <taxon>Oceanospirillaceae</taxon>
        <taxon>Thalassolituus</taxon>
    </lineage>
</organism>
<feature type="domain" description="HTH cro/C1-type" evidence="1">
    <location>
        <begin position="21"/>
        <end position="72"/>
    </location>
</feature>
<dbReference type="SUPFAM" id="SSF47413">
    <property type="entry name" value="lambda repressor-like DNA-binding domains"/>
    <property type="match status" value="1"/>
</dbReference>
<dbReference type="CDD" id="cd00093">
    <property type="entry name" value="HTH_XRE"/>
    <property type="match status" value="1"/>
</dbReference>
<keyword evidence="3" id="KW-1185">Reference proteome</keyword>
<dbReference type="InterPro" id="IPR010982">
    <property type="entry name" value="Lambda_DNA-bd_dom_sf"/>
</dbReference>
<dbReference type="SMART" id="SM00530">
    <property type="entry name" value="HTH_XRE"/>
    <property type="match status" value="1"/>
</dbReference>